<dbReference type="GO" id="GO:0036435">
    <property type="term" value="F:K48-linked polyubiquitin modification-dependent protein binding"/>
    <property type="evidence" value="ECO:0007669"/>
    <property type="project" value="TreeGrafter"/>
</dbReference>
<protein>
    <submittedName>
        <fullName evidence="6">UBX domain-containing protein 1</fullName>
    </submittedName>
</protein>
<evidence type="ECO:0000256" key="2">
    <source>
        <dbReference type="ARBA" id="ARBA00022490"/>
    </source>
</evidence>
<comment type="caution">
    <text evidence="6">The sequence shown here is derived from an EMBL/GenBank/DDBJ whole genome shotgun (WGS) entry which is preliminary data.</text>
</comment>
<reference evidence="6" key="2">
    <citation type="journal article" date="2023" name="Science">
        <title>Genomic signatures of disease resistance in endangered staghorn corals.</title>
        <authorList>
            <person name="Vollmer S.V."/>
            <person name="Selwyn J.D."/>
            <person name="Despard B.A."/>
            <person name="Roesel C.L."/>
        </authorList>
    </citation>
    <scope>NUCLEOTIDE SEQUENCE</scope>
    <source>
        <strain evidence="6">K2</strain>
    </source>
</reference>
<dbReference type="GO" id="GO:0005634">
    <property type="term" value="C:nucleus"/>
    <property type="evidence" value="ECO:0007669"/>
    <property type="project" value="TreeGrafter"/>
</dbReference>
<evidence type="ECO:0000256" key="4">
    <source>
        <dbReference type="SAM" id="MobiDB-lite"/>
    </source>
</evidence>
<dbReference type="Proteomes" id="UP001249851">
    <property type="component" value="Unassembled WGS sequence"/>
</dbReference>
<dbReference type="GO" id="GO:1903094">
    <property type="term" value="P:negative regulation of protein K48-linked deubiquitination"/>
    <property type="evidence" value="ECO:0007669"/>
    <property type="project" value="TreeGrafter"/>
</dbReference>
<dbReference type="Pfam" id="PF22562">
    <property type="entry name" value="UBA_7"/>
    <property type="match status" value="1"/>
</dbReference>
<dbReference type="Pfam" id="PF00789">
    <property type="entry name" value="UBX"/>
    <property type="match status" value="1"/>
</dbReference>
<dbReference type="SMART" id="SM00166">
    <property type="entry name" value="UBX"/>
    <property type="match status" value="1"/>
</dbReference>
<dbReference type="AlphaFoldDB" id="A0AAD9QGP4"/>
<dbReference type="InterPro" id="IPR029071">
    <property type="entry name" value="Ubiquitin-like_domsf"/>
</dbReference>
<evidence type="ECO:0000313" key="6">
    <source>
        <dbReference type="EMBL" id="KAK2561013.1"/>
    </source>
</evidence>
<dbReference type="InterPro" id="IPR009060">
    <property type="entry name" value="UBA-like_sf"/>
</dbReference>
<dbReference type="PROSITE" id="PS50033">
    <property type="entry name" value="UBX"/>
    <property type="match status" value="1"/>
</dbReference>
<keyword evidence="7" id="KW-1185">Reference proteome</keyword>
<dbReference type="GO" id="GO:0032435">
    <property type="term" value="P:negative regulation of proteasomal ubiquitin-dependent protein catabolic process"/>
    <property type="evidence" value="ECO:0007669"/>
    <property type="project" value="TreeGrafter"/>
</dbReference>
<gene>
    <name evidence="6" type="ORF">P5673_016141</name>
</gene>
<dbReference type="EMBL" id="JARQWQ010000034">
    <property type="protein sequence ID" value="KAK2561013.1"/>
    <property type="molecule type" value="Genomic_DNA"/>
</dbReference>
<evidence type="ECO:0000256" key="1">
    <source>
        <dbReference type="ARBA" id="ARBA00004496"/>
    </source>
</evidence>
<feature type="region of interest" description="Disordered" evidence="4">
    <location>
        <begin position="145"/>
        <end position="196"/>
    </location>
</feature>
<dbReference type="Gene3D" id="1.10.8.10">
    <property type="entry name" value="DNA helicase RuvA subunit, C-terminal domain"/>
    <property type="match status" value="1"/>
</dbReference>
<dbReference type="SUPFAM" id="SSF46934">
    <property type="entry name" value="UBA-like"/>
    <property type="match status" value="1"/>
</dbReference>
<sequence>MAALEEKLAEAVRQFPVLYDKSCRDFKDNNNKRVAWEDVAKQVGLQTGDLAFQVQFGQFSEDQRDTIIDVLTSMFCYKHSKYFDYVSKVLLPETLVMIYMQIVGRTRDEAELSLLHRTKEKALAVTGNRGVEVAMEWLFAHSEDPDIDEPYQQPVGHVLGESGSTSQESKEIESSPVETSGQTSEDTAGSSSPQQALSLVCDDCSKRLRSENEVQLHAARSGHSNFSESTEEIKPLTKEEKQQQYEKRELQEAKQIADERRRQKMEEKLAKQKVKDQIARDKAERAEKFGKGSGVSTEPQPSVTAATSSPPTVEKKEYTTCKLQFRLTNGSTLTGTFQPTDTLETVCAYVNDNRTDGSTPFNLMTTFPRKTYSAGDLGTSLQDAGLVPSAVLILTKQ</sequence>
<dbReference type="Gene3D" id="3.10.20.90">
    <property type="entry name" value="Phosphatidylinositol 3-kinase Catalytic Subunit, Chain A, domain 1"/>
    <property type="match status" value="1"/>
</dbReference>
<keyword evidence="3" id="KW-0175">Coiled coil</keyword>
<feature type="compositionally biased region" description="Basic and acidic residues" evidence="4">
    <location>
        <begin position="231"/>
        <end position="290"/>
    </location>
</feature>
<feature type="domain" description="UBX" evidence="5">
    <location>
        <begin position="316"/>
        <end position="394"/>
    </location>
</feature>
<dbReference type="InterPro" id="IPR001012">
    <property type="entry name" value="UBX_dom"/>
</dbReference>
<dbReference type="InterPro" id="IPR057766">
    <property type="entry name" value="Znf-C2H2_OTU1-like_C"/>
</dbReference>
<feature type="region of interest" description="Disordered" evidence="4">
    <location>
        <begin position="215"/>
        <end position="314"/>
    </location>
</feature>
<dbReference type="InterPro" id="IPR015940">
    <property type="entry name" value="UBA"/>
</dbReference>
<accession>A0AAD9QGP4</accession>
<dbReference type="GO" id="GO:0005737">
    <property type="term" value="C:cytoplasm"/>
    <property type="evidence" value="ECO:0007669"/>
    <property type="project" value="UniProtKB-SubCell"/>
</dbReference>
<dbReference type="PANTHER" id="PTHR46340:SF1">
    <property type="entry name" value="UBX DOMAIN-CONTAINING PROTEIN 1"/>
    <property type="match status" value="1"/>
</dbReference>
<dbReference type="Pfam" id="PF10545">
    <property type="entry name" value="MADF_DNA_bdg"/>
    <property type="match status" value="1"/>
</dbReference>
<evidence type="ECO:0000313" key="7">
    <source>
        <dbReference type="Proteomes" id="UP001249851"/>
    </source>
</evidence>
<dbReference type="SUPFAM" id="SSF54236">
    <property type="entry name" value="Ubiquitin-like"/>
    <property type="match status" value="1"/>
</dbReference>
<keyword evidence="2" id="KW-0963">Cytoplasm</keyword>
<dbReference type="PANTHER" id="PTHR46340">
    <property type="entry name" value="UBX DOMAIN-CONTAINING PROTEIN 1"/>
    <property type="match status" value="1"/>
</dbReference>
<dbReference type="PROSITE" id="PS00028">
    <property type="entry name" value="ZINC_FINGER_C2H2_1"/>
    <property type="match status" value="1"/>
</dbReference>
<reference evidence="6" key="1">
    <citation type="journal article" date="2023" name="G3 (Bethesda)">
        <title>Whole genome assembly and annotation of the endangered Caribbean coral Acropora cervicornis.</title>
        <authorList>
            <person name="Selwyn J.D."/>
            <person name="Vollmer S.V."/>
        </authorList>
    </citation>
    <scope>NUCLEOTIDE SEQUENCE</scope>
    <source>
        <strain evidence="6">K2</strain>
    </source>
</reference>
<organism evidence="6 7">
    <name type="scientific">Acropora cervicornis</name>
    <name type="common">Staghorn coral</name>
    <dbReference type="NCBI Taxonomy" id="6130"/>
    <lineage>
        <taxon>Eukaryota</taxon>
        <taxon>Metazoa</taxon>
        <taxon>Cnidaria</taxon>
        <taxon>Anthozoa</taxon>
        <taxon>Hexacorallia</taxon>
        <taxon>Scleractinia</taxon>
        <taxon>Astrocoeniina</taxon>
        <taxon>Acroporidae</taxon>
        <taxon>Acropora</taxon>
    </lineage>
</organism>
<evidence type="ECO:0000256" key="3">
    <source>
        <dbReference type="ARBA" id="ARBA00023054"/>
    </source>
</evidence>
<dbReference type="GO" id="GO:0031397">
    <property type="term" value="P:negative regulation of protein ubiquitination"/>
    <property type="evidence" value="ECO:0007669"/>
    <property type="project" value="TreeGrafter"/>
</dbReference>
<dbReference type="InterPro" id="IPR006578">
    <property type="entry name" value="MADF-dom"/>
</dbReference>
<proteinExistence type="predicted"/>
<name>A0AAD9QGP4_ACRCE</name>
<evidence type="ECO:0000259" key="5">
    <source>
        <dbReference type="PROSITE" id="PS50033"/>
    </source>
</evidence>
<dbReference type="InterPro" id="IPR013087">
    <property type="entry name" value="Znf_C2H2_type"/>
</dbReference>
<dbReference type="Pfam" id="PF24560">
    <property type="entry name" value="zf-C2H2_OTU1_C"/>
    <property type="match status" value="1"/>
</dbReference>
<comment type="subcellular location">
    <subcellularLocation>
        <location evidence="1">Cytoplasm</location>
    </subcellularLocation>
</comment>
<feature type="compositionally biased region" description="Polar residues" evidence="4">
    <location>
        <begin position="176"/>
        <end position="196"/>
    </location>
</feature>
<feature type="compositionally biased region" description="Polar residues" evidence="4">
    <location>
        <begin position="294"/>
        <end position="311"/>
    </location>
</feature>